<dbReference type="PRINTS" id="PR00929">
    <property type="entry name" value="ATHOOK"/>
</dbReference>
<accession>A0A4V5N8H7</accession>
<dbReference type="SMART" id="SM00384">
    <property type="entry name" value="AT_hook"/>
    <property type="match status" value="4"/>
</dbReference>
<comment type="caution">
    <text evidence="2">The sequence shown here is derived from an EMBL/GenBank/DDBJ whole genome shotgun (WGS) entry which is preliminary data.</text>
</comment>
<feature type="compositionally biased region" description="Basic and acidic residues" evidence="1">
    <location>
        <begin position="95"/>
        <end position="112"/>
    </location>
</feature>
<feature type="compositionally biased region" description="Low complexity" evidence="1">
    <location>
        <begin position="200"/>
        <end position="213"/>
    </location>
</feature>
<evidence type="ECO:0000313" key="3">
    <source>
        <dbReference type="Proteomes" id="UP000310066"/>
    </source>
</evidence>
<dbReference type="STRING" id="329885.A0A4V5N8H7"/>
<protein>
    <submittedName>
        <fullName evidence="2">Uncharacterized protein</fullName>
    </submittedName>
</protein>
<dbReference type="Proteomes" id="UP000310066">
    <property type="component" value="Unassembled WGS sequence"/>
</dbReference>
<dbReference type="InterPro" id="IPR017956">
    <property type="entry name" value="AT_hook_DNA-bd_motif"/>
</dbReference>
<name>A0A4V5N8H7_9PEZI</name>
<gene>
    <name evidence="2" type="ORF">B0A54_05422</name>
</gene>
<dbReference type="AlphaFoldDB" id="A0A4V5N8H7"/>
<feature type="compositionally biased region" description="Acidic residues" evidence="1">
    <location>
        <begin position="139"/>
        <end position="151"/>
    </location>
</feature>
<dbReference type="GO" id="GO:0003677">
    <property type="term" value="F:DNA binding"/>
    <property type="evidence" value="ECO:0007669"/>
    <property type="project" value="InterPro"/>
</dbReference>
<feature type="compositionally biased region" description="Acidic residues" evidence="1">
    <location>
        <begin position="280"/>
        <end position="290"/>
    </location>
</feature>
<proteinExistence type="predicted"/>
<evidence type="ECO:0000256" key="1">
    <source>
        <dbReference type="SAM" id="MobiDB-lite"/>
    </source>
</evidence>
<dbReference type="OrthoDB" id="5403747at2759"/>
<feature type="region of interest" description="Disordered" evidence="1">
    <location>
        <begin position="64"/>
        <end position="299"/>
    </location>
</feature>
<sequence length="299" mass="30738">MALTLTERDQKLLLLATQCFEGADFPKVDYVKLANIGGYKTKASATTAWCALKKRLLTAMASAGETEADGEGDGDAEKSPPATGKRAGGGKKRGAQTEKSKDEGEDGEKADPDGPSPKKRGRKAKTANVKTEEEKSAEPEVEGGEAGVEEPEAPKKRGRPAKNAKTVKAAAEADDGGAATDGDAQVEPEIKVVKKRGRPAKNAAAAKTVAATPEADEAAATDGEAQVAAEGAEPKKRGRGRPAKAGGKGATAAQQKVDVEMEEVVEDAENLSVAGTAEKDVEDGGEEGAEVMEGVQAEV</sequence>
<reference evidence="2 3" key="1">
    <citation type="submission" date="2017-03" db="EMBL/GenBank/DDBJ databases">
        <title>Genomes of endolithic fungi from Antarctica.</title>
        <authorList>
            <person name="Coleine C."/>
            <person name="Masonjones S."/>
            <person name="Stajich J.E."/>
        </authorList>
    </citation>
    <scope>NUCLEOTIDE SEQUENCE [LARGE SCALE GENOMIC DNA]</scope>
    <source>
        <strain evidence="2 3">CCFEE 5311</strain>
    </source>
</reference>
<dbReference type="EMBL" id="NAJP01000018">
    <property type="protein sequence ID" value="TKA43639.1"/>
    <property type="molecule type" value="Genomic_DNA"/>
</dbReference>
<evidence type="ECO:0000313" key="2">
    <source>
        <dbReference type="EMBL" id="TKA43639.1"/>
    </source>
</evidence>
<organism evidence="2 3">
    <name type="scientific">Friedmanniomyces endolithicus</name>
    <dbReference type="NCBI Taxonomy" id="329885"/>
    <lineage>
        <taxon>Eukaryota</taxon>
        <taxon>Fungi</taxon>
        <taxon>Dikarya</taxon>
        <taxon>Ascomycota</taxon>
        <taxon>Pezizomycotina</taxon>
        <taxon>Dothideomycetes</taxon>
        <taxon>Dothideomycetidae</taxon>
        <taxon>Mycosphaerellales</taxon>
        <taxon>Teratosphaeriaceae</taxon>
        <taxon>Friedmanniomyces</taxon>
    </lineage>
</organism>
<feature type="compositionally biased region" description="Acidic residues" evidence="1">
    <location>
        <begin position="260"/>
        <end position="269"/>
    </location>
</feature>